<comment type="caution">
    <text evidence="1">The sequence shown here is derived from an EMBL/GenBank/DDBJ whole genome shotgun (WGS) entry which is preliminary data.</text>
</comment>
<organism evidence="1 2">
    <name type="scientific">Morganella morganii</name>
    <name type="common">Proteus morganii</name>
    <dbReference type="NCBI Taxonomy" id="582"/>
    <lineage>
        <taxon>Bacteria</taxon>
        <taxon>Pseudomonadati</taxon>
        <taxon>Pseudomonadota</taxon>
        <taxon>Gammaproteobacteria</taxon>
        <taxon>Enterobacterales</taxon>
        <taxon>Morganellaceae</taxon>
        <taxon>Morganella</taxon>
    </lineage>
</organism>
<dbReference type="AlphaFoldDB" id="A0A0D8L7G1"/>
<name>A0A0D8L7G1_MORMO</name>
<evidence type="ECO:0000313" key="1">
    <source>
        <dbReference type="EMBL" id="KJF77664.1"/>
    </source>
</evidence>
<protein>
    <submittedName>
        <fullName evidence="1">Uncharacterized protein</fullName>
    </submittedName>
</protein>
<reference evidence="1 2" key="1">
    <citation type="submission" date="2015-02" db="EMBL/GenBank/DDBJ databases">
        <title>Whole genome shotgun sequencing of cultured foodborne pathogen.</title>
        <authorList>
            <person name="Timme R."/>
            <person name="Allard M.W."/>
            <person name="Strain E."/>
            <person name="Evans P.S."/>
            <person name="Brown E."/>
        </authorList>
    </citation>
    <scope>NUCLEOTIDE SEQUENCE [LARGE SCALE GENOMIC DNA]</scope>
    <source>
        <strain evidence="1 2">GCSL-TSO-24</strain>
    </source>
</reference>
<dbReference type="EMBL" id="JZSH01000120">
    <property type="protein sequence ID" value="KJF77664.1"/>
    <property type="molecule type" value="Genomic_DNA"/>
</dbReference>
<evidence type="ECO:0000313" key="2">
    <source>
        <dbReference type="Proteomes" id="UP000032582"/>
    </source>
</evidence>
<proteinExistence type="predicted"/>
<accession>A0A0D8L7G1</accession>
<sequence length="108" mass="12505">MKLTPDIIQDKLLSLPEVQYTITLEAMKYIANENHESISKLSSKERKYIIFEFIALAIKLNILNLSDSPSINYLFSIFSVGSDYLSEFEDIAHRYNKLDSELLEIINE</sequence>
<gene>
    <name evidence="1" type="ORF">UA45_11395</name>
</gene>
<dbReference type="Proteomes" id="UP000032582">
    <property type="component" value="Unassembled WGS sequence"/>
</dbReference>
<dbReference type="PATRIC" id="fig|582.24.peg.3590"/>